<evidence type="ECO:0000259" key="10">
    <source>
        <dbReference type="PROSITE" id="PS51330"/>
    </source>
</evidence>
<dbReference type="EC" id="1.5.1.3" evidence="3 8"/>
<evidence type="ECO:0000313" key="11">
    <source>
        <dbReference type="EMBL" id="MBC5849406.1"/>
    </source>
</evidence>
<evidence type="ECO:0000256" key="5">
    <source>
        <dbReference type="ARBA" id="ARBA00022857"/>
    </source>
</evidence>
<evidence type="ECO:0000256" key="7">
    <source>
        <dbReference type="ARBA" id="ARBA00025067"/>
    </source>
</evidence>
<dbReference type="RefSeq" id="WP_187025003.1">
    <property type="nucleotide sequence ID" value="NZ_JACRUP010000001.1"/>
</dbReference>
<evidence type="ECO:0000313" key="12">
    <source>
        <dbReference type="Proteomes" id="UP000615796"/>
    </source>
</evidence>
<evidence type="ECO:0000256" key="3">
    <source>
        <dbReference type="ARBA" id="ARBA00012856"/>
    </source>
</evidence>
<dbReference type="GO" id="GO:0004146">
    <property type="term" value="F:dihydrofolate reductase activity"/>
    <property type="evidence" value="ECO:0007669"/>
    <property type="project" value="UniProtKB-EC"/>
</dbReference>
<dbReference type="GO" id="GO:0046654">
    <property type="term" value="P:tetrahydrofolate biosynthetic process"/>
    <property type="evidence" value="ECO:0007669"/>
    <property type="project" value="InterPro"/>
</dbReference>
<comment type="function">
    <text evidence="7 8">Key enzyme in folate metabolism. Catalyzes an essential reaction for de novo glycine and purine synthesis, and for DNA precursor synthesis.</text>
</comment>
<comment type="catalytic activity">
    <reaction evidence="8">
        <text>(6S)-5,6,7,8-tetrahydrofolate + NADP(+) = 7,8-dihydrofolate + NADPH + H(+)</text>
        <dbReference type="Rhea" id="RHEA:15009"/>
        <dbReference type="ChEBI" id="CHEBI:15378"/>
        <dbReference type="ChEBI" id="CHEBI:57451"/>
        <dbReference type="ChEBI" id="CHEBI:57453"/>
        <dbReference type="ChEBI" id="CHEBI:57783"/>
        <dbReference type="ChEBI" id="CHEBI:58349"/>
        <dbReference type="EC" id="1.5.1.3"/>
    </reaction>
</comment>
<evidence type="ECO:0000256" key="8">
    <source>
        <dbReference type="PIRNR" id="PIRNR000194"/>
    </source>
</evidence>
<dbReference type="Pfam" id="PF00186">
    <property type="entry name" value="DHFR_1"/>
    <property type="match status" value="1"/>
</dbReference>
<organism evidence="11 12">
    <name type="scientific">Vibrio metschnikovii</name>
    <dbReference type="NCBI Taxonomy" id="28172"/>
    <lineage>
        <taxon>Bacteria</taxon>
        <taxon>Pseudomonadati</taxon>
        <taxon>Pseudomonadota</taxon>
        <taxon>Gammaproteobacteria</taxon>
        <taxon>Vibrionales</taxon>
        <taxon>Vibrionaceae</taxon>
        <taxon>Vibrio</taxon>
    </lineage>
</organism>
<dbReference type="PROSITE" id="PS00075">
    <property type="entry name" value="DHFR_1"/>
    <property type="match status" value="1"/>
</dbReference>
<dbReference type="GO" id="GO:0005829">
    <property type="term" value="C:cytosol"/>
    <property type="evidence" value="ECO:0007669"/>
    <property type="project" value="TreeGrafter"/>
</dbReference>
<dbReference type="Gene3D" id="3.40.430.10">
    <property type="entry name" value="Dihydrofolate Reductase, subunit A"/>
    <property type="match status" value="1"/>
</dbReference>
<comment type="caution">
    <text evidence="11">The sequence shown here is derived from an EMBL/GenBank/DDBJ whole genome shotgun (WGS) entry which is preliminary data.</text>
</comment>
<reference evidence="11" key="1">
    <citation type="submission" date="2020-08" db="EMBL/GenBank/DDBJ databases">
        <title>Genome Sequencing and Pan-Genome Analysis of Migratory bird Vibrio Strains, Inner Mongolia.</title>
        <authorList>
            <person name="Zheng L."/>
        </authorList>
    </citation>
    <scope>NUCLEOTIDE SEQUENCE</scope>
    <source>
        <strain evidence="11">M13F</strain>
    </source>
</reference>
<sequence>MIISMIAAMANERVIGKDNQMPWHLPADFAWFKRCTVGKPVIMGRKTYQSIGRPLPGRHNIVISRDPELVIDGVDVVSSLDAALLKAGAVPEVMIIGGGSIYSECLPQADKLYITLIDAQFIGDTHFPNWGTNWHECYREHYSADDKNAYSMDFIILERETEKPRT</sequence>
<keyword evidence="4 8" id="KW-0554">One-carbon metabolism</keyword>
<dbReference type="InterPro" id="IPR024072">
    <property type="entry name" value="DHFR-like_dom_sf"/>
</dbReference>
<dbReference type="SUPFAM" id="SSF53597">
    <property type="entry name" value="Dihydrofolate reductase-like"/>
    <property type="match status" value="1"/>
</dbReference>
<keyword evidence="12" id="KW-1185">Reference proteome</keyword>
<feature type="domain" description="DHFR" evidence="10">
    <location>
        <begin position="2"/>
        <end position="159"/>
    </location>
</feature>
<dbReference type="InterPro" id="IPR001796">
    <property type="entry name" value="DHFR_dom"/>
</dbReference>
<dbReference type="NCBIfam" id="NF008037">
    <property type="entry name" value="PRK10769.1"/>
    <property type="match status" value="1"/>
</dbReference>
<evidence type="ECO:0000256" key="4">
    <source>
        <dbReference type="ARBA" id="ARBA00022563"/>
    </source>
</evidence>
<dbReference type="PANTHER" id="PTHR48069">
    <property type="entry name" value="DIHYDROFOLATE REDUCTASE"/>
    <property type="match status" value="1"/>
</dbReference>
<proteinExistence type="inferred from homology"/>
<keyword evidence="6 8" id="KW-0560">Oxidoreductase</keyword>
<name>A0A9X0R5V8_VIBME</name>
<evidence type="ECO:0000256" key="9">
    <source>
        <dbReference type="RuleBase" id="RU004474"/>
    </source>
</evidence>
<evidence type="ECO:0000256" key="6">
    <source>
        <dbReference type="ARBA" id="ARBA00023002"/>
    </source>
</evidence>
<evidence type="ECO:0000256" key="1">
    <source>
        <dbReference type="ARBA" id="ARBA00004903"/>
    </source>
</evidence>
<comment type="pathway">
    <text evidence="1 8">Cofactor biosynthesis; tetrahydrofolate biosynthesis; 5,6,7,8-tetrahydrofolate from 7,8-dihydrofolate: step 1/1.</text>
</comment>
<dbReference type="PROSITE" id="PS51330">
    <property type="entry name" value="DHFR_2"/>
    <property type="match status" value="1"/>
</dbReference>
<dbReference type="GO" id="GO:0070401">
    <property type="term" value="F:NADP+ binding"/>
    <property type="evidence" value="ECO:0007669"/>
    <property type="project" value="UniProtKB-ARBA"/>
</dbReference>
<dbReference type="Proteomes" id="UP000615796">
    <property type="component" value="Unassembled WGS sequence"/>
</dbReference>
<protein>
    <recommendedName>
        <fullName evidence="3 8">Dihydrofolate reductase</fullName>
        <ecNumber evidence="3 8">1.5.1.3</ecNumber>
    </recommendedName>
</protein>
<dbReference type="GO" id="GO:0046655">
    <property type="term" value="P:folic acid metabolic process"/>
    <property type="evidence" value="ECO:0007669"/>
    <property type="project" value="TreeGrafter"/>
</dbReference>
<dbReference type="FunFam" id="3.40.430.10:FF:000001">
    <property type="entry name" value="Dihydrofolate reductase"/>
    <property type="match status" value="1"/>
</dbReference>
<dbReference type="EMBL" id="JACRUP010000001">
    <property type="protein sequence ID" value="MBC5849406.1"/>
    <property type="molecule type" value="Genomic_DNA"/>
</dbReference>
<dbReference type="InterPro" id="IPR017925">
    <property type="entry name" value="DHFR_CS"/>
</dbReference>
<dbReference type="GO" id="GO:0006730">
    <property type="term" value="P:one-carbon metabolic process"/>
    <property type="evidence" value="ECO:0007669"/>
    <property type="project" value="UniProtKB-KW"/>
</dbReference>
<dbReference type="PANTHER" id="PTHR48069:SF3">
    <property type="entry name" value="DIHYDROFOLATE REDUCTASE"/>
    <property type="match status" value="1"/>
</dbReference>
<evidence type="ECO:0000256" key="2">
    <source>
        <dbReference type="ARBA" id="ARBA00009539"/>
    </source>
</evidence>
<keyword evidence="5 8" id="KW-0521">NADP</keyword>
<dbReference type="CDD" id="cd00209">
    <property type="entry name" value="DHFR"/>
    <property type="match status" value="1"/>
</dbReference>
<dbReference type="PIRSF" id="PIRSF000194">
    <property type="entry name" value="DHFR"/>
    <property type="match status" value="1"/>
</dbReference>
<accession>A0A9X0R5V8</accession>
<dbReference type="AlphaFoldDB" id="A0A9X0R5V8"/>
<gene>
    <name evidence="11" type="primary">folA</name>
    <name evidence="11" type="ORF">H8Q88_00260</name>
</gene>
<dbReference type="InterPro" id="IPR012259">
    <property type="entry name" value="DHFR"/>
</dbReference>
<comment type="similarity">
    <text evidence="2 8 9">Belongs to the dihydrofolate reductase family.</text>
</comment>
<dbReference type="GO" id="GO:0046452">
    <property type="term" value="P:dihydrofolate metabolic process"/>
    <property type="evidence" value="ECO:0007669"/>
    <property type="project" value="TreeGrafter"/>
</dbReference>
<dbReference type="PRINTS" id="PR00070">
    <property type="entry name" value="DHFR"/>
</dbReference>